<dbReference type="EMBL" id="JAPZBT010000006">
    <property type="protein sequence ID" value="KAJ5355661.1"/>
    <property type="molecule type" value="Genomic_DNA"/>
</dbReference>
<reference evidence="2" key="2">
    <citation type="journal article" date="2023" name="IMA Fungus">
        <title>Comparative genomic study of the Penicillium genus elucidates a diverse pangenome and 15 lateral gene transfer events.</title>
        <authorList>
            <person name="Petersen C."/>
            <person name="Sorensen T."/>
            <person name="Nielsen M.R."/>
            <person name="Sondergaard T.E."/>
            <person name="Sorensen J.L."/>
            <person name="Fitzpatrick D.A."/>
            <person name="Frisvad J.C."/>
            <person name="Nielsen K.L."/>
        </authorList>
    </citation>
    <scope>NUCLEOTIDE SEQUENCE</scope>
    <source>
        <strain evidence="2">IBT 3081</strain>
    </source>
</reference>
<dbReference type="InterPro" id="IPR013785">
    <property type="entry name" value="Aldolase_TIM"/>
</dbReference>
<dbReference type="Pfam" id="PF00724">
    <property type="entry name" value="Oxidored_FMN"/>
    <property type="match status" value="1"/>
</dbReference>
<comment type="caution">
    <text evidence="2">The sequence shown here is derived from an EMBL/GenBank/DDBJ whole genome shotgun (WGS) entry which is preliminary data.</text>
</comment>
<dbReference type="Proteomes" id="UP001147752">
    <property type="component" value="Unassembled WGS sequence"/>
</dbReference>
<dbReference type="InterPro" id="IPR001155">
    <property type="entry name" value="OxRdtase_FMN_N"/>
</dbReference>
<evidence type="ECO:0000313" key="2">
    <source>
        <dbReference type="EMBL" id="KAJ5355661.1"/>
    </source>
</evidence>
<dbReference type="InterPro" id="IPR045247">
    <property type="entry name" value="Oye-like"/>
</dbReference>
<keyword evidence="3" id="KW-1185">Reference proteome</keyword>
<dbReference type="GeneID" id="81467176"/>
<feature type="domain" description="NADH:flavin oxidoreductase/NADH oxidase N-terminal" evidence="1">
    <location>
        <begin position="10"/>
        <end position="119"/>
    </location>
</feature>
<dbReference type="OrthoDB" id="276546at2759"/>
<dbReference type="RefSeq" id="XP_056573808.1">
    <property type="nucleotide sequence ID" value="XM_056727993.1"/>
</dbReference>
<dbReference type="GO" id="GO:0010181">
    <property type="term" value="F:FMN binding"/>
    <property type="evidence" value="ECO:0007669"/>
    <property type="project" value="InterPro"/>
</dbReference>
<dbReference type="PANTHER" id="PTHR22893">
    <property type="entry name" value="NADH OXIDOREDUCTASE-RELATED"/>
    <property type="match status" value="1"/>
</dbReference>
<dbReference type="SUPFAM" id="SSF51395">
    <property type="entry name" value="FMN-linked oxidoreductases"/>
    <property type="match status" value="1"/>
</dbReference>
<name>A0A9W9UUX8_9EURO</name>
<organism evidence="2 3">
    <name type="scientific">Penicillium concentricum</name>
    <dbReference type="NCBI Taxonomy" id="293559"/>
    <lineage>
        <taxon>Eukaryota</taxon>
        <taxon>Fungi</taxon>
        <taxon>Dikarya</taxon>
        <taxon>Ascomycota</taxon>
        <taxon>Pezizomycotina</taxon>
        <taxon>Eurotiomycetes</taxon>
        <taxon>Eurotiomycetidae</taxon>
        <taxon>Eurotiales</taxon>
        <taxon>Aspergillaceae</taxon>
        <taxon>Penicillium</taxon>
    </lineage>
</organism>
<accession>A0A9W9UUX8</accession>
<protein>
    <recommendedName>
        <fullName evidence="1">NADH:flavin oxidoreductase/NADH oxidase N-terminal domain-containing protein</fullName>
    </recommendedName>
</protein>
<evidence type="ECO:0000313" key="3">
    <source>
        <dbReference type="Proteomes" id="UP001147752"/>
    </source>
</evidence>
<sequence length="146" mass="15791">MGSIAITDPLFESVGLGALTLNHRVVLAPLTRMRAGKESEGVYVPNELNVKYYSQRASGGGFMLTEATPISRHAAGYPGVPGIFTTSQIADWKVTDAVHAKGAYIYCQLWHVGRATVSTLGCSLKYQSVQANPSKKLLNLFSFKVQ</sequence>
<reference evidence="2" key="1">
    <citation type="submission" date="2022-12" db="EMBL/GenBank/DDBJ databases">
        <authorList>
            <person name="Petersen C."/>
        </authorList>
    </citation>
    <scope>NUCLEOTIDE SEQUENCE</scope>
    <source>
        <strain evidence="2">IBT 3081</strain>
    </source>
</reference>
<dbReference type="PANTHER" id="PTHR22893:SF129">
    <property type="entry name" value="FLAVIN OXIDOREDUCTASE HXNT"/>
    <property type="match status" value="1"/>
</dbReference>
<dbReference type="Gene3D" id="3.20.20.70">
    <property type="entry name" value="Aldolase class I"/>
    <property type="match status" value="1"/>
</dbReference>
<gene>
    <name evidence="2" type="ORF">N7517_010270</name>
</gene>
<dbReference type="AlphaFoldDB" id="A0A9W9UUX8"/>
<dbReference type="GO" id="GO:0003959">
    <property type="term" value="F:NADPH dehydrogenase activity"/>
    <property type="evidence" value="ECO:0007669"/>
    <property type="project" value="TreeGrafter"/>
</dbReference>
<evidence type="ECO:0000259" key="1">
    <source>
        <dbReference type="Pfam" id="PF00724"/>
    </source>
</evidence>
<proteinExistence type="predicted"/>